<reference evidence="1 2" key="1">
    <citation type="submission" date="2016-10" db="EMBL/GenBank/DDBJ databases">
        <title>Draft genome sequence of Coniochaeta ligniaria NRRL30616, a lignocellulolytic fungus for bioabatement of inhibitors in plant biomass hydrolysates.</title>
        <authorList>
            <consortium name="DOE Joint Genome Institute"/>
            <person name="Jimenez D.J."/>
            <person name="Hector R.E."/>
            <person name="Riley R."/>
            <person name="Sun H."/>
            <person name="Grigoriev I.V."/>
            <person name="Van Elsas J.D."/>
            <person name="Nichols N.N."/>
        </authorList>
    </citation>
    <scope>NUCLEOTIDE SEQUENCE [LARGE SCALE GENOMIC DNA]</scope>
    <source>
        <strain evidence="1 2">NRRL 30616</strain>
    </source>
</reference>
<name>A0A1J7I5E4_9PEZI</name>
<gene>
    <name evidence="1" type="ORF">CONLIGDRAFT_650193</name>
</gene>
<dbReference type="InParanoid" id="A0A1J7I5E4"/>
<evidence type="ECO:0000313" key="2">
    <source>
        <dbReference type="Proteomes" id="UP000182658"/>
    </source>
</evidence>
<dbReference type="Proteomes" id="UP000182658">
    <property type="component" value="Unassembled WGS sequence"/>
</dbReference>
<sequence length="700" mass="77606">MSIAASLGPNSLIQLGVSLSDIALLFDQGRKFGNWLTVKRHDADLFETLMETPDVLLKRKGLVDPVRMESRFPGTEFFNNGERVSSTTTKHQELLPFSWLMVVITSVLDLCLPPEQILQVMVEVFVRLLDNEEAEGSLRLSLGVNIGSWRSVARVRRVMPEIIGYYGKAWKEKAHIAAIPELNESERQEMIRFLECLLGNDCRDFTCVSAATFAAARAIERIGVTINSTRDSRTFETQLTVRYLSETTPLAWNGAGKHHPSEYEDPVKLQRGLRIKAQIVSYPAGHPESMINAVQASRETLNQKKHMWELGTRGAARVRLVAAADLPYSPEQEPYYQLDDDADTVVESFDAFHSILASKAFPHSSQAVLQAIDSLTEGQDSHRKEWLEMHVGLEYLLKSESEIPSRRQENLSLWLPYQALVFGFYYKLLEPLVSLEFVFDKDAYFCGLWGYGGTTFLAMCTQFGQEFRRNGEGRTKRYSPGHSRPNLIGVLGPVSVLTLSLLRTSDSPQELAKFAVLNLPVVQLVPDEEGELYASTAGSGIKFTSNAAQPMRIRPEGPSKQWSVHSTMGKSFRGGGAGVVMAARCEGRLVGWFSPAAAEVMFLSTAYCKQQHSDDENYVDETCVSGFEVRDRDWQQGSVQRPTDANLNTLGLVHSAGCPVLRYAAAGFYGGAGEEVAIATDDLAVALGRVELIDSGILIA</sequence>
<evidence type="ECO:0000313" key="1">
    <source>
        <dbReference type="EMBL" id="OIW22750.1"/>
    </source>
</evidence>
<keyword evidence="2" id="KW-1185">Reference proteome</keyword>
<dbReference type="OrthoDB" id="5232280at2759"/>
<dbReference type="EMBL" id="KV875110">
    <property type="protein sequence ID" value="OIW22750.1"/>
    <property type="molecule type" value="Genomic_DNA"/>
</dbReference>
<accession>A0A1J7I5E4</accession>
<proteinExistence type="predicted"/>
<dbReference type="AlphaFoldDB" id="A0A1J7I5E4"/>
<protein>
    <submittedName>
        <fullName evidence="1">Uncharacterized protein</fullName>
    </submittedName>
</protein>
<organism evidence="1 2">
    <name type="scientific">Coniochaeta ligniaria NRRL 30616</name>
    <dbReference type="NCBI Taxonomy" id="1408157"/>
    <lineage>
        <taxon>Eukaryota</taxon>
        <taxon>Fungi</taxon>
        <taxon>Dikarya</taxon>
        <taxon>Ascomycota</taxon>
        <taxon>Pezizomycotina</taxon>
        <taxon>Sordariomycetes</taxon>
        <taxon>Sordariomycetidae</taxon>
        <taxon>Coniochaetales</taxon>
        <taxon>Coniochaetaceae</taxon>
        <taxon>Coniochaeta</taxon>
    </lineage>
</organism>